<dbReference type="Gene3D" id="3.60.130.10">
    <property type="entry name" value="Clavaminate synthase-like"/>
    <property type="match status" value="1"/>
</dbReference>
<keyword evidence="4" id="KW-0223">Dioxygenase</keyword>
<name>A0AAV9XFW3_9PEZI</name>
<sequence>MASTFRSAIRCSGAGSRVSFRRQIATAPTQTFSSISHPPHSRRTQICITKRNTSFTTIPTRQLNTTAHGAQTADQPKEDVEETRLDIPAFQFSNIFPGGVLPPTKTLKVNIDGQPFTFDNVFLRDSCTCPTCVDLSTQQKLFTTSDIPVDIYPRRARVSNGKLKIEWSHSLSKSAVAEEKVNNYHWSFYDVEFLKNSSVPVLSVRSNMSDWRRVFWDRRSMVRDVFWIEYGEWMHNDVEFAKALKQLSLYGLIFIKNVPDGKQIDRVAPMARRVGNLKNTFYGETWSVQSVPESKNIAYTSLDLGLHMDLLYFESPPGLQFLHCVESSVVGGSSYFVDAFRAAFMLQQSAPRVFDTLTKFPVNFHYHNDSRHYRFARPIVVMKGLNENYHPENGIDHMNWAPPFQAPFTMDHNGAMVSGSSTWRTFLKGIAALNEMFEDPLNQFELQLSPGDCAVFFNRRILHARRGFDASSGRRRLTGGYVDIDAFESACRVMAERFPDGGKGKKGKGGAGGSEYEYLAGGSSGGFGHNQWT</sequence>
<dbReference type="InterPro" id="IPR038492">
    <property type="entry name" value="GBBH-like_N_sf"/>
</dbReference>
<dbReference type="Pfam" id="PF02668">
    <property type="entry name" value="TauD"/>
    <property type="match status" value="1"/>
</dbReference>
<keyword evidence="5" id="KW-0560">Oxidoreductase</keyword>
<evidence type="ECO:0000256" key="1">
    <source>
        <dbReference type="ARBA" id="ARBA00001954"/>
    </source>
</evidence>
<dbReference type="PANTHER" id="PTHR10696:SF25">
    <property type="entry name" value="OXIDOREDUCTASE AIM17-RELATED"/>
    <property type="match status" value="1"/>
</dbReference>
<evidence type="ECO:0000256" key="2">
    <source>
        <dbReference type="ARBA" id="ARBA00008654"/>
    </source>
</evidence>
<dbReference type="Gene3D" id="3.30.2020.30">
    <property type="match status" value="1"/>
</dbReference>
<dbReference type="GO" id="GO:0016706">
    <property type="term" value="F:2-oxoglutarate-dependent dioxygenase activity"/>
    <property type="evidence" value="ECO:0007669"/>
    <property type="project" value="UniProtKB-ARBA"/>
</dbReference>
<evidence type="ECO:0000259" key="8">
    <source>
        <dbReference type="Pfam" id="PF06155"/>
    </source>
</evidence>
<comment type="similarity">
    <text evidence="2">Belongs to the gamma-BBH/TMLD family.</text>
</comment>
<evidence type="ECO:0008006" key="11">
    <source>
        <dbReference type="Google" id="ProtNLM"/>
    </source>
</evidence>
<protein>
    <recommendedName>
        <fullName evidence="11">Gamma-butyrobetaine dioxygenase</fullName>
    </recommendedName>
</protein>
<dbReference type="InterPro" id="IPR010376">
    <property type="entry name" value="GBBH-like_N"/>
</dbReference>
<dbReference type="AlphaFoldDB" id="A0AAV9XFW3"/>
<dbReference type="Pfam" id="PF06155">
    <property type="entry name" value="GBBH-like_N"/>
    <property type="match status" value="1"/>
</dbReference>
<keyword evidence="3" id="KW-0479">Metal-binding</keyword>
<dbReference type="GO" id="GO:0046872">
    <property type="term" value="F:metal ion binding"/>
    <property type="evidence" value="ECO:0007669"/>
    <property type="project" value="UniProtKB-KW"/>
</dbReference>
<dbReference type="EMBL" id="JAVHJO010000004">
    <property type="protein sequence ID" value="KAK6540985.1"/>
    <property type="molecule type" value="Genomic_DNA"/>
</dbReference>
<evidence type="ECO:0000256" key="4">
    <source>
        <dbReference type="ARBA" id="ARBA00022964"/>
    </source>
</evidence>
<keyword evidence="10" id="KW-1185">Reference proteome</keyword>
<organism evidence="9 10">
    <name type="scientific">Orbilia ellipsospora</name>
    <dbReference type="NCBI Taxonomy" id="2528407"/>
    <lineage>
        <taxon>Eukaryota</taxon>
        <taxon>Fungi</taxon>
        <taxon>Dikarya</taxon>
        <taxon>Ascomycota</taxon>
        <taxon>Pezizomycotina</taxon>
        <taxon>Orbiliomycetes</taxon>
        <taxon>Orbiliales</taxon>
        <taxon>Orbiliaceae</taxon>
        <taxon>Orbilia</taxon>
    </lineage>
</organism>
<keyword evidence="6" id="KW-0408">Iron</keyword>
<dbReference type="InterPro" id="IPR042098">
    <property type="entry name" value="TauD-like_sf"/>
</dbReference>
<dbReference type="CDD" id="cd00250">
    <property type="entry name" value="CAS_like"/>
    <property type="match status" value="1"/>
</dbReference>
<dbReference type="GO" id="GO:0005739">
    <property type="term" value="C:mitochondrion"/>
    <property type="evidence" value="ECO:0007669"/>
    <property type="project" value="TreeGrafter"/>
</dbReference>
<evidence type="ECO:0000313" key="10">
    <source>
        <dbReference type="Proteomes" id="UP001365542"/>
    </source>
</evidence>
<evidence type="ECO:0000259" key="7">
    <source>
        <dbReference type="Pfam" id="PF02668"/>
    </source>
</evidence>
<dbReference type="SUPFAM" id="SSF51197">
    <property type="entry name" value="Clavaminate synthase-like"/>
    <property type="match status" value="1"/>
</dbReference>
<evidence type="ECO:0000256" key="5">
    <source>
        <dbReference type="ARBA" id="ARBA00023002"/>
    </source>
</evidence>
<evidence type="ECO:0000256" key="3">
    <source>
        <dbReference type="ARBA" id="ARBA00022723"/>
    </source>
</evidence>
<dbReference type="Proteomes" id="UP001365542">
    <property type="component" value="Unassembled WGS sequence"/>
</dbReference>
<gene>
    <name evidence="9" type="ORF">TWF694_008366</name>
</gene>
<dbReference type="InterPro" id="IPR003819">
    <property type="entry name" value="TauD/TfdA-like"/>
</dbReference>
<comment type="cofactor">
    <cofactor evidence="1">
        <name>Fe(2+)</name>
        <dbReference type="ChEBI" id="CHEBI:29033"/>
    </cofactor>
</comment>
<dbReference type="GO" id="GO:0045329">
    <property type="term" value="P:carnitine biosynthetic process"/>
    <property type="evidence" value="ECO:0007669"/>
    <property type="project" value="TreeGrafter"/>
</dbReference>
<dbReference type="InterPro" id="IPR050411">
    <property type="entry name" value="AlphaKG_dependent_hydroxylases"/>
</dbReference>
<feature type="domain" description="TauD/TfdA-like" evidence="7">
    <location>
        <begin position="232"/>
        <end position="481"/>
    </location>
</feature>
<proteinExistence type="inferred from homology"/>
<accession>A0AAV9XFW3</accession>
<evidence type="ECO:0000256" key="6">
    <source>
        <dbReference type="ARBA" id="ARBA00023004"/>
    </source>
</evidence>
<evidence type="ECO:0000313" key="9">
    <source>
        <dbReference type="EMBL" id="KAK6540985.1"/>
    </source>
</evidence>
<comment type="caution">
    <text evidence="9">The sequence shown here is derived from an EMBL/GenBank/DDBJ whole genome shotgun (WGS) entry which is preliminary data.</text>
</comment>
<reference evidence="9 10" key="1">
    <citation type="submission" date="2019-10" db="EMBL/GenBank/DDBJ databases">
        <authorList>
            <person name="Palmer J.M."/>
        </authorList>
    </citation>
    <scope>NUCLEOTIDE SEQUENCE [LARGE SCALE GENOMIC DNA]</scope>
    <source>
        <strain evidence="9 10">TWF694</strain>
    </source>
</reference>
<feature type="domain" description="Gamma-butyrobetaine hydroxylase-like N-terminal" evidence="8">
    <location>
        <begin position="105"/>
        <end position="170"/>
    </location>
</feature>
<dbReference type="PANTHER" id="PTHR10696">
    <property type="entry name" value="GAMMA-BUTYROBETAINE HYDROXYLASE-RELATED"/>
    <property type="match status" value="1"/>
</dbReference>